<dbReference type="PANTHER" id="PTHR24286">
    <property type="entry name" value="CYTOCHROME P450 26"/>
    <property type="match status" value="1"/>
</dbReference>
<dbReference type="InParanoid" id="A0A6I9RG77"/>
<evidence type="ECO:0000313" key="8">
    <source>
        <dbReference type="Proteomes" id="UP000504607"/>
    </source>
</evidence>
<dbReference type="PRINTS" id="PR00463">
    <property type="entry name" value="EP450I"/>
</dbReference>
<evidence type="ECO:0000256" key="1">
    <source>
        <dbReference type="ARBA" id="ARBA00001971"/>
    </source>
</evidence>
<dbReference type="FunFam" id="1.10.630.10:FF:000022">
    <property type="entry name" value="Taxadiene 5-alpha hydroxylase"/>
    <property type="match status" value="1"/>
</dbReference>
<keyword evidence="8" id="KW-1185">Reference proteome</keyword>
<dbReference type="GeneID" id="105045981"/>
<keyword evidence="5 6" id="KW-0408">Iron</keyword>
<reference evidence="9" key="1">
    <citation type="submission" date="2025-08" db="UniProtKB">
        <authorList>
            <consortium name="RefSeq"/>
        </authorList>
    </citation>
    <scope>IDENTIFICATION</scope>
</reference>
<evidence type="ECO:0000256" key="5">
    <source>
        <dbReference type="ARBA" id="ARBA00023004"/>
    </source>
</evidence>
<gene>
    <name evidence="9" type="primary">LOC105045981</name>
</gene>
<dbReference type="InterPro" id="IPR002401">
    <property type="entry name" value="Cyt_P450_E_grp-I"/>
</dbReference>
<evidence type="ECO:0000256" key="7">
    <source>
        <dbReference type="RuleBase" id="RU000461"/>
    </source>
</evidence>
<evidence type="ECO:0000256" key="2">
    <source>
        <dbReference type="ARBA" id="ARBA00010617"/>
    </source>
</evidence>
<organism evidence="8 9">
    <name type="scientific">Elaeis guineensis var. tenera</name>
    <name type="common">Oil palm</name>
    <dbReference type="NCBI Taxonomy" id="51953"/>
    <lineage>
        <taxon>Eukaryota</taxon>
        <taxon>Viridiplantae</taxon>
        <taxon>Streptophyta</taxon>
        <taxon>Embryophyta</taxon>
        <taxon>Tracheophyta</taxon>
        <taxon>Spermatophyta</taxon>
        <taxon>Magnoliopsida</taxon>
        <taxon>Liliopsida</taxon>
        <taxon>Arecaceae</taxon>
        <taxon>Arecoideae</taxon>
        <taxon>Cocoseae</taxon>
        <taxon>Elaeidinae</taxon>
        <taxon>Elaeis</taxon>
    </lineage>
</organism>
<dbReference type="InterPro" id="IPR036396">
    <property type="entry name" value="Cyt_P450_sf"/>
</dbReference>
<dbReference type="RefSeq" id="XP_010922743.2">
    <property type="nucleotide sequence ID" value="XM_010924441.2"/>
</dbReference>
<evidence type="ECO:0000313" key="9">
    <source>
        <dbReference type="RefSeq" id="XP_010922743.2"/>
    </source>
</evidence>
<comment type="similarity">
    <text evidence="2 7">Belongs to the cytochrome P450 family.</text>
</comment>
<dbReference type="CDD" id="cd11043">
    <property type="entry name" value="CYP90-like"/>
    <property type="match status" value="1"/>
</dbReference>
<dbReference type="AlphaFoldDB" id="A0A6I9RG77"/>
<dbReference type="InterPro" id="IPR017972">
    <property type="entry name" value="Cyt_P450_CS"/>
</dbReference>
<dbReference type="Gene3D" id="1.10.630.10">
    <property type="entry name" value="Cytochrome P450"/>
    <property type="match status" value="1"/>
</dbReference>
<dbReference type="GO" id="GO:0004497">
    <property type="term" value="F:monooxygenase activity"/>
    <property type="evidence" value="ECO:0007669"/>
    <property type="project" value="UniProtKB-KW"/>
</dbReference>
<feature type="binding site" description="axial binding residue" evidence="6">
    <location>
        <position position="465"/>
    </location>
    <ligand>
        <name>heme</name>
        <dbReference type="ChEBI" id="CHEBI:30413"/>
    </ligand>
    <ligandPart>
        <name>Fe</name>
        <dbReference type="ChEBI" id="CHEBI:18248"/>
    </ligandPart>
</feature>
<keyword evidence="6 7" id="KW-0349">Heme</keyword>
<dbReference type="Pfam" id="PF00067">
    <property type="entry name" value="p450"/>
    <property type="match status" value="1"/>
</dbReference>
<dbReference type="OrthoDB" id="3945418at2759"/>
<sequence length="527" mass="59914">MSGCLYIHGVGLHHNYNCDHFSAPPATMLTPFQLCNLGLPSLILIVVTLASSYRYFFGCRRRRDLAGKNVPPGSFGFPVVGESWSFVRALRENKGSEWIQRRVAKHGPVFKTSLMGCPTVVITGRAGNKFVFSCGGEVLSMKQPPSVVRVTGSQNFVELTGMRYKIMKGALMSFLRPENLQDYIGRMDVLVKHLLLGETKGKNTILAVPFMRKLTFKVTCSLLFGLHHESTNEAFFEDFSKTFKGLWAFPLSLPGTTYHQALQARSRITECMLPVLQRRKEQLIEGTVTPKDDIISSLLTLRDENNEPFGEEAVVDTFVALLIAGHDTTATLLSLMVWKLARDSKIYNKVWEEQMGIVREREDETQGKLSWSEVQKMRYTWRVAQELMRMVPPVFGNFRKTLKDISFEGCDIPKGWQILWEASGTHMNKDIFEDPNNFDPSRFENLSKPIPPFAYIPFGAGHRKCIGNEFARIEALVTMHHLITNFEWSQLIPDESITYQPMPYPSKDLPIMLKPRKLSELCDLLKT</sequence>
<dbReference type="GO" id="GO:0020037">
    <property type="term" value="F:heme binding"/>
    <property type="evidence" value="ECO:0007669"/>
    <property type="project" value="InterPro"/>
</dbReference>
<accession>A0A6I9RG77</accession>
<dbReference type="GO" id="GO:0016125">
    <property type="term" value="P:sterol metabolic process"/>
    <property type="evidence" value="ECO:0007669"/>
    <property type="project" value="TreeGrafter"/>
</dbReference>
<dbReference type="PANTHER" id="PTHR24286:SF256">
    <property type="entry name" value="CYTOCHROME P450 FAMILY PROTEIN"/>
    <property type="match status" value="1"/>
</dbReference>
<dbReference type="PROSITE" id="PS00086">
    <property type="entry name" value="CYTOCHROME_P450"/>
    <property type="match status" value="1"/>
</dbReference>
<keyword evidence="4 7" id="KW-0560">Oxidoreductase</keyword>
<proteinExistence type="inferred from homology"/>
<protein>
    <submittedName>
        <fullName evidence="9">Taxadiene 5-alpha hydroxylase</fullName>
    </submittedName>
</protein>
<keyword evidence="7" id="KW-0503">Monooxygenase</keyword>
<dbReference type="GO" id="GO:0005506">
    <property type="term" value="F:iron ion binding"/>
    <property type="evidence" value="ECO:0007669"/>
    <property type="project" value="InterPro"/>
</dbReference>
<dbReference type="SUPFAM" id="SSF48264">
    <property type="entry name" value="Cytochrome P450"/>
    <property type="match status" value="1"/>
</dbReference>
<dbReference type="GO" id="GO:0016705">
    <property type="term" value="F:oxidoreductase activity, acting on paired donors, with incorporation or reduction of molecular oxygen"/>
    <property type="evidence" value="ECO:0007669"/>
    <property type="project" value="InterPro"/>
</dbReference>
<evidence type="ECO:0000256" key="6">
    <source>
        <dbReference type="PIRSR" id="PIRSR602401-1"/>
    </source>
</evidence>
<dbReference type="Proteomes" id="UP000504607">
    <property type="component" value="Chromosome 5"/>
</dbReference>
<dbReference type="PRINTS" id="PR00385">
    <property type="entry name" value="P450"/>
</dbReference>
<keyword evidence="3 6" id="KW-0479">Metal-binding</keyword>
<evidence type="ECO:0000256" key="4">
    <source>
        <dbReference type="ARBA" id="ARBA00023002"/>
    </source>
</evidence>
<dbReference type="InterPro" id="IPR001128">
    <property type="entry name" value="Cyt_P450"/>
</dbReference>
<name>A0A6I9RG77_ELAGV</name>
<evidence type="ECO:0000256" key="3">
    <source>
        <dbReference type="ARBA" id="ARBA00022723"/>
    </source>
</evidence>
<dbReference type="KEGG" id="egu:105045981"/>
<comment type="cofactor">
    <cofactor evidence="1 6">
        <name>heme</name>
        <dbReference type="ChEBI" id="CHEBI:30413"/>
    </cofactor>
</comment>